<dbReference type="GO" id="GO:0016832">
    <property type="term" value="F:aldehyde-lyase activity"/>
    <property type="evidence" value="ECO:0007669"/>
    <property type="project" value="TreeGrafter"/>
</dbReference>
<dbReference type="InterPro" id="IPR036413">
    <property type="entry name" value="YaeB-like_sf"/>
</dbReference>
<dbReference type="PANTHER" id="PTHR22789">
    <property type="entry name" value="FUCULOSE PHOSPHATE ALDOLASE"/>
    <property type="match status" value="1"/>
</dbReference>
<dbReference type="SUPFAM" id="SSF53639">
    <property type="entry name" value="AraD/HMP-PK domain-like"/>
    <property type="match status" value="1"/>
</dbReference>
<sequence length="339" mass="38114">MDYSLKSIGEIIVAKSDEQSIFEKEDKDIAIVIIYPDYVYGLMSLEVEQEITILSWLHKAKRDVLQVYPHNNKEQQKRGVFNTRSPIRPNPIGLHDVIIKKIKALDNGYYELKVIPVEGKTLDCLDETPIIDIKTNAEQRKKLIQNKQDGLIPTKETEELKLYCRYAWERKLLSGFNGNMSIKTTDSTCLITASGSVKKELDKSKLALVNIKNAELLTGATPSSETKMHLEIYKTQAEAFAIVHVHPPKMLALMNKVGADNFIKLDLFEADTFKKKLGICSAFPAGSQKLASEVAKLSLTYQAIFMQKHGLCTWGKTLSEALALAEELEILAEIQLNSI</sequence>
<dbReference type="Pfam" id="PF00596">
    <property type="entry name" value="Aldolase_II"/>
    <property type="match status" value="1"/>
</dbReference>
<evidence type="ECO:0000259" key="5">
    <source>
        <dbReference type="PROSITE" id="PS51668"/>
    </source>
</evidence>
<proteinExistence type="inferred from homology"/>
<protein>
    <submittedName>
        <fullName evidence="6">L-fuculose-phosphate aldolase</fullName>
    </submittedName>
</protein>
<dbReference type="InterPro" id="IPR050197">
    <property type="entry name" value="Aldolase_class_II_sugar_metab"/>
</dbReference>
<feature type="domain" description="TsaA-like" evidence="5">
    <location>
        <begin position="5"/>
        <end position="145"/>
    </location>
</feature>
<comment type="similarity">
    <text evidence="4">Belongs to the tRNA methyltransferase O family.</text>
</comment>
<keyword evidence="2" id="KW-0479">Metal-binding</keyword>
<dbReference type="Gene3D" id="3.40.225.10">
    <property type="entry name" value="Class II aldolase/adducin N-terminal domain"/>
    <property type="match status" value="1"/>
</dbReference>
<dbReference type="GO" id="GO:0046872">
    <property type="term" value="F:metal ion binding"/>
    <property type="evidence" value="ECO:0007669"/>
    <property type="project" value="UniProtKB-KW"/>
</dbReference>
<gene>
    <name evidence="6" type="ORF">SAMN02745728_01388</name>
</gene>
<evidence type="ECO:0000256" key="1">
    <source>
        <dbReference type="ARBA" id="ARBA00022691"/>
    </source>
</evidence>
<dbReference type="SUPFAM" id="SSF118196">
    <property type="entry name" value="YaeB-like"/>
    <property type="match status" value="1"/>
</dbReference>
<dbReference type="Proteomes" id="UP000186469">
    <property type="component" value="Unassembled WGS sequence"/>
</dbReference>
<dbReference type="InterPro" id="IPR036414">
    <property type="entry name" value="YaeB_N_sf"/>
</dbReference>
<dbReference type="GO" id="GO:0019323">
    <property type="term" value="P:pentose catabolic process"/>
    <property type="evidence" value="ECO:0007669"/>
    <property type="project" value="TreeGrafter"/>
</dbReference>
<dbReference type="PROSITE" id="PS51668">
    <property type="entry name" value="TSAA_2"/>
    <property type="match status" value="1"/>
</dbReference>
<dbReference type="RefSeq" id="WP_072697072.1">
    <property type="nucleotide sequence ID" value="NZ_FRDI01000005.1"/>
</dbReference>
<evidence type="ECO:0000313" key="6">
    <source>
        <dbReference type="EMBL" id="SHN63600.1"/>
    </source>
</evidence>
<organism evidence="6 7">
    <name type="scientific">Desulfovibrio litoralis DSM 11393</name>
    <dbReference type="NCBI Taxonomy" id="1121455"/>
    <lineage>
        <taxon>Bacteria</taxon>
        <taxon>Pseudomonadati</taxon>
        <taxon>Thermodesulfobacteriota</taxon>
        <taxon>Desulfovibrionia</taxon>
        <taxon>Desulfovibrionales</taxon>
        <taxon>Desulfovibrionaceae</taxon>
        <taxon>Desulfovibrio</taxon>
    </lineage>
</organism>
<keyword evidence="1" id="KW-0949">S-adenosyl-L-methionine</keyword>
<dbReference type="AlphaFoldDB" id="A0A1M7SYP6"/>
<evidence type="ECO:0000313" key="7">
    <source>
        <dbReference type="Proteomes" id="UP000186469"/>
    </source>
</evidence>
<dbReference type="InterPro" id="IPR036409">
    <property type="entry name" value="Aldolase_II/adducin_N_sf"/>
</dbReference>
<dbReference type="Pfam" id="PF01980">
    <property type="entry name" value="TrmO_N"/>
    <property type="match status" value="1"/>
</dbReference>
<evidence type="ECO:0000256" key="4">
    <source>
        <dbReference type="ARBA" id="ARBA00033753"/>
    </source>
</evidence>
<reference evidence="6 7" key="1">
    <citation type="submission" date="2016-12" db="EMBL/GenBank/DDBJ databases">
        <authorList>
            <person name="Song W.-J."/>
            <person name="Kurnit D.M."/>
        </authorList>
    </citation>
    <scope>NUCLEOTIDE SEQUENCE [LARGE SCALE GENOMIC DNA]</scope>
    <source>
        <strain evidence="6 7">DSM 11393</strain>
    </source>
</reference>
<dbReference type="PANTHER" id="PTHR22789:SF0">
    <property type="entry name" value="3-OXO-TETRONATE 4-PHOSPHATE DECARBOXYLASE-RELATED"/>
    <property type="match status" value="1"/>
</dbReference>
<keyword evidence="3" id="KW-0456">Lyase</keyword>
<dbReference type="InterPro" id="IPR023370">
    <property type="entry name" value="TrmO-like_N"/>
</dbReference>
<name>A0A1M7SYP6_9BACT</name>
<dbReference type="SMART" id="SM01007">
    <property type="entry name" value="Aldolase_II"/>
    <property type="match status" value="1"/>
</dbReference>
<accession>A0A1M7SYP6</accession>
<dbReference type="GO" id="GO:0005829">
    <property type="term" value="C:cytosol"/>
    <property type="evidence" value="ECO:0007669"/>
    <property type="project" value="TreeGrafter"/>
</dbReference>
<dbReference type="STRING" id="1121455.SAMN02745728_01388"/>
<dbReference type="EMBL" id="FRDI01000005">
    <property type="protein sequence ID" value="SHN63600.1"/>
    <property type="molecule type" value="Genomic_DNA"/>
</dbReference>
<dbReference type="Gene3D" id="2.40.30.70">
    <property type="entry name" value="YaeB-like"/>
    <property type="match status" value="1"/>
</dbReference>
<dbReference type="InterPro" id="IPR001303">
    <property type="entry name" value="Aldolase_II/adducin_N"/>
</dbReference>
<evidence type="ECO:0000256" key="3">
    <source>
        <dbReference type="ARBA" id="ARBA00023239"/>
    </source>
</evidence>
<evidence type="ECO:0000256" key="2">
    <source>
        <dbReference type="ARBA" id="ARBA00022723"/>
    </source>
</evidence>
<dbReference type="OrthoDB" id="9804309at2"/>
<keyword evidence="7" id="KW-1185">Reference proteome</keyword>